<dbReference type="PANTHER" id="PTHR33204:SF37">
    <property type="entry name" value="HTH-TYPE TRANSCRIPTIONAL REGULATOR YODB"/>
    <property type="match status" value="1"/>
</dbReference>
<reference evidence="5 6" key="1">
    <citation type="submission" date="2020-08" db="EMBL/GenBank/DDBJ databases">
        <title>Genomic Encyclopedia of Type Strains, Phase III (KMG-III): the genomes of soil and plant-associated and newly described type strains.</title>
        <authorList>
            <person name="Whitman W."/>
        </authorList>
    </citation>
    <scope>NUCLEOTIDE SEQUENCE [LARGE SCALE GENOMIC DNA]</scope>
    <source>
        <strain evidence="5 6">CECT 8799</strain>
    </source>
</reference>
<dbReference type="InterPro" id="IPR036390">
    <property type="entry name" value="WH_DNA-bd_sf"/>
</dbReference>
<comment type="caution">
    <text evidence="5">The sequence shown here is derived from an EMBL/GenBank/DDBJ whole genome shotgun (WGS) entry which is preliminary data.</text>
</comment>
<organism evidence="5 6">
    <name type="scientific">Microbulbifer rhizosphaerae</name>
    <dbReference type="NCBI Taxonomy" id="1562603"/>
    <lineage>
        <taxon>Bacteria</taxon>
        <taxon>Pseudomonadati</taxon>
        <taxon>Pseudomonadota</taxon>
        <taxon>Gammaproteobacteria</taxon>
        <taxon>Cellvibrionales</taxon>
        <taxon>Microbulbiferaceae</taxon>
        <taxon>Microbulbifer</taxon>
    </lineage>
</organism>
<gene>
    <name evidence="5" type="ORF">FHS09_001621</name>
</gene>
<evidence type="ECO:0000256" key="1">
    <source>
        <dbReference type="ARBA" id="ARBA00023015"/>
    </source>
</evidence>
<dbReference type="AlphaFoldDB" id="A0A7W4WC08"/>
<dbReference type="GO" id="GO:0003677">
    <property type="term" value="F:DNA binding"/>
    <property type="evidence" value="ECO:0007669"/>
    <property type="project" value="UniProtKB-KW"/>
</dbReference>
<dbReference type="Gene3D" id="1.10.10.10">
    <property type="entry name" value="Winged helix-like DNA-binding domain superfamily/Winged helix DNA-binding domain"/>
    <property type="match status" value="1"/>
</dbReference>
<keyword evidence="1" id="KW-0805">Transcription regulation</keyword>
<dbReference type="InterPro" id="IPR002577">
    <property type="entry name" value="HTH_HxlR"/>
</dbReference>
<name>A0A7W4WC08_9GAMM</name>
<evidence type="ECO:0000313" key="5">
    <source>
        <dbReference type="EMBL" id="MBB3060801.1"/>
    </source>
</evidence>
<dbReference type="PROSITE" id="PS51118">
    <property type="entry name" value="HTH_HXLR"/>
    <property type="match status" value="1"/>
</dbReference>
<dbReference type="RefSeq" id="WP_183458559.1">
    <property type="nucleotide sequence ID" value="NZ_JACHWZ010000006.1"/>
</dbReference>
<dbReference type="Pfam" id="PF01638">
    <property type="entry name" value="HxlR"/>
    <property type="match status" value="1"/>
</dbReference>
<sequence length="147" mass="16827">MPNCPDTIPATMRSRCALANGLEILGDRWTLLIIRDLMFTNRREFRHFLASSEGISTNILTDRLQRLQGAGIISKRPHPDHGKKFIYELTTAGRALAPTMIEFALWALHTIEGTFLPQPLLDMMENHRDELVEKIGRGEYLLELDLR</sequence>
<proteinExistence type="predicted"/>
<evidence type="ECO:0000313" key="6">
    <source>
        <dbReference type="Proteomes" id="UP000535937"/>
    </source>
</evidence>
<keyword evidence="6" id="KW-1185">Reference proteome</keyword>
<dbReference type="InterPro" id="IPR036388">
    <property type="entry name" value="WH-like_DNA-bd_sf"/>
</dbReference>
<evidence type="ECO:0000259" key="4">
    <source>
        <dbReference type="PROSITE" id="PS51118"/>
    </source>
</evidence>
<evidence type="ECO:0000256" key="2">
    <source>
        <dbReference type="ARBA" id="ARBA00023125"/>
    </source>
</evidence>
<protein>
    <submittedName>
        <fullName evidence="5">DNA-binding HxlR family transcriptional regulator</fullName>
    </submittedName>
</protein>
<dbReference type="Proteomes" id="UP000535937">
    <property type="component" value="Unassembled WGS sequence"/>
</dbReference>
<dbReference type="SUPFAM" id="SSF46785">
    <property type="entry name" value="Winged helix' DNA-binding domain"/>
    <property type="match status" value="1"/>
</dbReference>
<dbReference type="PANTHER" id="PTHR33204">
    <property type="entry name" value="TRANSCRIPTIONAL REGULATOR, MARR FAMILY"/>
    <property type="match status" value="1"/>
</dbReference>
<accession>A0A7W4WC08</accession>
<keyword evidence="3" id="KW-0804">Transcription</keyword>
<evidence type="ECO:0000256" key="3">
    <source>
        <dbReference type="ARBA" id="ARBA00023163"/>
    </source>
</evidence>
<dbReference type="EMBL" id="JACHWZ010000006">
    <property type="protein sequence ID" value="MBB3060801.1"/>
    <property type="molecule type" value="Genomic_DNA"/>
</dbReference>
<feature type="domain" description="HTH hxlR-type" evidence="4">
    <location>
        <begin position="16"/>
        <end position="115"/>
    </location>
</feature>
<keyword evidence="2 5" id="KW-0238">DNA-binding</keyword>